<evidence type="ECO:0000256" key="8">
    <source>
        <dbReference type="ARBA" id="ARBA00023125"/>
    </source>
</evidence>
<dbReference type="AlphaFoldDB" id="A0AA88S7Q8"/>
<evidence type="ECO:0000256" key="3">
    <source>
        <dbReference type="ARBA" id="ARBA00004394"/>
    </source>
</evidence>
<organism evidence="16 17">
    <name type="scientific">Tachysurus vachellii</name>
    <name type="common">Darkbarbel catfish</name>
    <name type="synonym">Pelteobagrus vachellii</name>
    <dbReference type="NCBI Taxonomy" id="175792"/>
    <lineage>
        <taxon>Eukaryota</taxon>
        <taxon>Metazoa</taxon>
        <taxon>Chordata</taxon>
        <taxon>Craniata</taxon>
        <taxon>Vertebrata</taxon>
        <taxon>Euteleostomi</taxon>
        <taxon>Actinopterygii</taxon>
        <taxon>Neopterygii</taxon>
        <taxon>Teleostei</taxon>
        <taxon>Ostariophysi</taxon>
        <taxon>Siluriformes</taxon>
        <taxon>Bagridae</taxon>
        <taxon>Tachysurus</taxon>
    </lineage>
</organism>
<evidence type="ECO:0000256" key="4">
    <source>
        <dbReference type="ARBA" id="ARBA00022548"/>
    </source>
</evidence>
<reference evidence="16" key="1">
    <citation type="submission" date="2023-08" db="EMBL/GenBank/DDBJ databases">
        <title>Pelteobagrus vachellii genome.</title>
        <authorList>
            <person name="Liu H."/>
        </authorList>
    </citation>
    <scope>NUCLEOTIDE SEQUENCE</scope>
    <source>
        <strain evidence="16">PRFRI_2022a</strain>
        <tissue evidence="16">Muscle</tissue>
    </source>
</reference>
<keyword evidence="10" id="KW-0804">Transcription</keyword>
<keyword evidence="11" id="KW-1207">Sterol metabolism</keyword>
<keyword evidence="4" id="KW-0153">Cholesterol metabolism</keyword>
<evidence type="ECO:0000256" key="13">
    <source>
        <dbReference type="ARBA" id="ARBA00023242"/>
    </source>
</evidence>
<keyword evidence="13" id="KW-0539">Nucleus</keyword>
<dbReference type="GO" id="GO:0000139">
    <property type="term" value="C:Golgi membrane"/>
    <property type="evidence" value="ECO:0007669"/>
    <property type="project" value="UniProtKB-SubCell"/>
</dbReference>
<evidence type="ECO:0000313" key="17">
    <source>
        <dbReference type="Proteomes" id="UP001187315"/>
    </source>
</evidence>
<feature type="compositionally biased region" description="Polar residues" evidence="15">
    <location>
        <begin position="1"/>
        <end position="10"/>
    </location>
</feature>
<evidence type="ECO:0000256" key="9">
    <source>
        <dbReference type="ARBA" id="ARBA00023159"/>
    </source>
</evidence>
<evidence type="ECO:0000256" key="10">
    <source>
        <dbReference type="ARBA" id="ARBA00023163"/>
    </source>
</evidence>
<evidence type="ECO:0000256" key="15">
    <source>
        <dbReference type="SAM" id="MobiDB-lite"/>
    </source>
</evidence>
<keyword evidence="8" id="KW-0238">DNA-binding</keyword>
<evidence type="ECO:0000256" key="7">
    <source>
        <dbReference type="ARBA" id="ARBA00023098"/>
    </source>
</evidence>
<dbReference type="GO" id="GO:0000981">
    <property type="term" value="F:DNA-binding transcription factor activity, RNA polymerase II-specific"/>
    <property type="evidence" value="ECO:0007669"/>
    <property type="project" value="TreeGrafter"/>
</dbReference>
<gene>
    <name evidence="16" type="ORF">Q7C36_017513</name>
</gene>
<keyword evidence="17" id="KW-1185">Reference proteome</keyword>
<sequence>MAGASPTRTHQLLDRSLRRRATPGGKIEECETRPGQREQAEAAMLACWYLPPSFLSAPGQRVGMLADAARTLEKLGDKRTLHDCQQMIIKLGSGTTVAPLRDQAKDLPNITPPSCTNTSISNFLCHIFWLQASAFIV</sequence>
<keyword evidence="5" id="KW-0805">Transcription regulation</keyword>
<evidence type="ECO:0000256" key="6">
    <source>
        <dbReference type="ARBA" id="ARBA00023034"/>
    </source>
</evidence>
<evidence type="ECO:0000256" key="2">
    <source>
        <dbReference type="ARBA" id="ARBA00004156"/>
    </source>
</evidence>
<dbReference type="EMBL" id="JAVHJS010000018">
    <property type="protein sequence ID" value="KAK2829523.1"/>
    <property type="molecule type" value="Genomic_DNA"/>
</dbReference>
<keyword evidence="9" id="KW-0010">Activator</keyword>
<name>A0AA88S7Q8_TACVA</name>
<comment type="subcellular location">
    <subcellularLocation>
        <location evidence="2">Cytoplasmic vesicle membrane</location>
    </subcellularLocation>
    <subcellularLocation>
        <location evidence="3">Golgi apparatus membrane</location>
    </subcellularLocation>
    <subcellularLocation>
        <location evidence="1">Nucleus</location>
    </subcellularLocation>
</comment>
<dbReference type="PANTHER" id="PTHR46062">
    <property type="entry name" value="STEROL REGULATORY ELEMENT-BINDING PROTEIN"/>
    <property type="match status" value="1"/>
</dbReference>
<comment type="caution">
    <text evidence="16">The sequence shown here is derived from an EMBL/GenBank/DDBJ whole genome shotgun (WGS) entry which is preliminary data.</text>
</comment>
<keyword evidence="12" id="KW-0753">Steroid metabolism</keyword>
<dbReference type="GO" id="GO:0008203">
    <property type="term" value="P:cholesterol metabolic process"/>
    <property type="evidence" value="ECO:0007669"/>
    <property type="project" value="UniProtKB-KW"/>
</dbReference>
<dbReference type="GO" id="GO:0030659">
    <property type="term" value="C:cytoplasmic vesicle membrane"/>
    <property type="evidence" value="ECO:0007669"/>
    <property type="project" value="UniProtKB-SubCell"/>
</dbReference>
<dbReference type="PANTHER" id="PTHR46062:SF2">
    <property type="entry name" value="STEROL REGULATORY ELEMENT-BINDING PROTEIN 1"/>
    <property type="match status" value="1"/>
</dbReference>
<keyword evidence="7" id="KW-0443">Lipid metabolism</keyword>
<evidence type="ECO:0000256" key="1">
    <source>
        <dbReference type="ARBA" id="ARBA00004123"/>
    </source>
</evidence>
<evidence type="ECO:0000256" key="11">
    <source>
        <dbReference type="ARBA" id="ARBA00023166"/>
    </source>
</evidence>
<proteinExistence type="predicted"/>
<dbReference type="GO" id="GO:0005634">
    <property type="term" value="C:nucleus"/>
    <property type="evidence" value="ECO:0007669"/>
    <property type="project" value="UniProtKB-SubCell"/>
</dbReference>
<evidence type="ECO:0000313" key="16">
    <source>
        <dbReference type="EMBL" id="KAK2829523.1"/>
    </source>
</evidence>
<evidence type="ECO:0000256" key="12">
    <source>
        <dbReference type="ARBA" id="ARBA00023221"/>
    </source>
</evidence>
<protein>
    <submittedName>
        <fullName evidence="16">Uncharacterized protein</fullName>
    </submittedName>
</protein>
<dbReference type="Proteomes" id="UP001187315">
    <property type="component" value="Unassembled WGS sequence"/>
</dbReference>
<feature type="region of interest" description="Disordered" evidence="15">
    <location>
        <begin position="1"/>
        <end position="35"/>
    </location>
</feature>
<evidence type="ECO:0000256" key="14">
    <source>
        <dbReference type="ARBA" id="ARBA00023329"/>
    </source>
</evidence>
<keyword evidence="14" id="KW-0968">Cytoplasmic vesicle</keyword>
<feature type="compositionally biased region" description="Basic and acidic residues" evidence="15">
    <location>
        <begin position="26"/>
        <end position="35"/>
    </location>
</feature>
<dbReference type="GO" id="GO:0000978">
    <property type="term" value="F:RNA polymerase II cis-regulatory region sequence-specific DNA binding"/>
    <property type="evidence" value="ECO:0007669"/>
    <property type="project" value="TreeGrafter"/>
</dbReference>
<keyword evidence="6" id="KW-0333">Golgi apparatus</keyword>
<accession>A0AA88S7Q8</accession>
<evidence type="ECO:0000256" key="5">
    <source>
        <dbReference type="ARBA" id="ARBA00023015"/>
    </source>
</evidence>